<gene>
    <name evidence="3" type="ORF">CTOB1V02_LOCUS5404</name>
</gene>
<evidence type="ECO:0000259" key="2">
    <source>
        <dbReference type="Pfam" id="PF12325"/>
    </source>
</evidence>
<name>A0A7R8ZKQ7_9CRUS</name>
<dbReference type="EMBL" id="OB661161">
    <property type="protein sequence ID" value="CAD7227498.1"/>
    <property type="molecule type" value="Genomic_DNA"/>
</dbReference>
<dbReference type="InterPro" id="IPR001214">
    <property type="entry name" value="SET_dom"/>
</dbReference>
<dbReference type="PANTHER" id="PTHR46515:SF1">
    <property type="entry name" value="TATA ELEMENT MODULATORY FACTOR"/>
    <property type="match status" value="1"/>
</dbReference>
<dbReference type="OrthoDB" id="74178at2759"/>
<reference evidence="3" key="1">
    <citation type="submission" date="2020-11" db="EMBL/GenBank/DDBJ databases">
        <authorList>
            <person name="Tran Van P."/>
        </authorList>
    </citation>
    <scope>NUCLEOTIDE SEQUENCE</scope>
</reference>
<dbReference type="Pfam" id="PF00856">
    <property type="entry name" value="SET"/>
    <property type="match status" value="1"/>
</dbReference>
<dbReference type="GO" id="GO:0005794">
    <property type="term" value="C:Golgi apparatus"/>
    <property type="evidence" value="ECO:0007669"/>
    <property type="project" value="TreeGrafter"/>
</dbReference>
<dbReference type="Gene3D" id="2.170.270.10">
    <property type="entry name" value="SET domain"/>
    <property type="match status" value="1"/>
</dbReference>
<dbReference type="CDD" id="cd20071">
    <property type="entry name" value="SET_SMYD"/>
    <property type="match status" value="1"/>
</dbReference>
<evidence type="ECO:0000313" key="3">
    <source>
        <dbReference type="EMBL" id="CAD7227498.1"/>
    </source>
</evidence>
<dbReference type="InterPro" id="IPR052602">
    <property type="entry name" value="Growth_transcription_reg"/>
</dbReference>
<feature type="domain" description="SET" evidence="1">
    <location>
        <begin position="13"/>
        <end position="56"/>
    </location>
</feature>
<dbReference type="GO" id="GO:0008170">
    <property type="term" value="F:N-methyltransferase activity"/>
    <property type="evidence" value="ECO:0007669"/>
    <property type="project" value="UniProtKB-ARBA"/>
</dbReference>
<dbReference type="Pfam" id="PF12325">
    <property type="entry name" value="TMF_TATA_bd"/>
    <property type="match status" value="1"/>
</dbReference>
<dbReference type="GO" id="GO:0005783">
    <property type="term" value="C:endoplasmic reticulum"/>
    <property type="evidence" value="ECO:0007669"/>
    <property type="project" value="TreeGrafter"/>
</dbReference>
<dbReference type="InterPro" id="IPR022091">
    <property type="entry name" value="TMF_TATA-bd"/>
</dbReference>
<proteinExistence type="predicted"/>
<dbReference type="SUPFAM" id="SSF82199">
    <property type="entry name" value="SET domain"/>
    <property type="match status" value="1"/>
</dbReference>
<accession>A0A7R8ZKQ7</accession>
<dbReference type="InterPro" id="IPR046341">
    <property type="entry name" value="SET_dom_sf"/>
</dbReference>
<sequence length="296" mass="33951">MRGGETVDLGSVMYAAISFINHSCYANCDWYYCGDIEVIKALRRIRAGEPLSINYQSWCGLYSETNLEQRRKHHQRDYFFNCDCVACSGMWGEPAGKKASSCPNAAPWVLEVCNHIKRVIDKERAFDPKMMTSLVEIVEGYDKILTDSHGLNSRPFLEMEEFEDSFLETASVTSTSLLTMPNLPTHLDSLQTEVKLRTGEVQQLQSDVSQLRRLRDGMNREVTELTRENEQLQAQLEELVLLRDSFRSLEENYNALLQMFGEKVEENEELKMDLQDIKEAYKLQIDQLTSTAQSSS</sequence>
<protein>
    <submittedName>
        <fullName evidence="3">Uncharacterized protein</fullName>
    </submittedName>
</protein>
<evidence type="ECO:0000259" key="1">
    <source>
        <dbReference type="Pfam" id="PF00856"/>
    </source>
</evidence>
<dbReference type="AlphaFoldDB" id="A0A7R8ZKQ7"/>
<dbReference type="GO" id="GO:0008757">
    <property type="term" value="F:S-adenosylmethionine-dependent methyltransferase activity"/>
    <property type="evidence" value="ECO:0007669"/>
    <property type="project" value="UniProtKB-ARBA"/>
</dbReference>
<organism evidence="3">
    <name type="scientific">Cyprideis torosa</name>
    <dbReference type="NCBI Taxonomy" id="163714"/>
    <lineage>
        <taxon>Eukaryota</taxon>
        <taxon>Metazoa</taxon>
        <taxon>Ecdysozoa</taxon>
        <taxon>Arthropoda</taxon>
        <taxon>Crustacea</taxon>
        <taxon>Oligostraca</taxon>
        <taxon>Ostracoda</taxon>
        <taxon>Podocopa</taxon>
        <taxon>Podocopida</taxon>
        <taxon>Cytherocopina</taxon>
        <taxon>Cytheroidea</taxon>
        <taxon>Cytherideidae</taxon>
        <taxon>Cyprideis</taxon>
    </lineage>
</organism>
<dbReference type="PANTHER" id="PTHR46515">
    <property type="entry name" value="TATA ELEMENT MODULATORY FACTOR TMF1"/>
    <property type="match status" value="1"/>
</dbReference>
<feature type="domain" description="TATA element modulatory factor 1 TATA binding" evidence="2">
    <location>
        <begin position="187"/>
        <end position="288"/>
    </location>
</feature>
<dbReference type="GO" id="GO:0008276">
    <property type="term" value="F:protein methyltransferase activity"/>
    <property type="evidence" value="ECO:0007669"/>
    <property type="project" value="UniProtKB-ARBA"/>
</dbReference>